<feature type="transmembrane region" description="Helical" evidence="1">
    <location>
        <begin position="37"/>
        <end position="56"/>
    </location>
</feature>
<dbReference type="Pfam" id="PF11755">
    <property type="entry name" value="DUF3311"/>
    <property type="match status" value="1"/>
</dbReference>
<protein>
    <recommendedName>
        <fullName evidence="4">DUF3311 domain-containing protein</fullName>
    </recommendedName>
</protein>
<reference evidence="2 3" key="1">
    <citation type="submission" date="2019-08" db="EMBL/GenBank/DDBJ databases">
        <authorList>
            <person name="Peeters C."/>
        </authorList>
    </citation>
    <scope>NUCLEOTIDE SEQUENCE [LARGE SCALE GENOMIC DNA]</scope>
    <source>
        <strain evidence="2 3">LMG 30175</strain>
    </source>
</reference>
<dbReference type="EMBL" id="CABPRZ010000005">
    <property type="protein sequence ID" value="VVD90689.1"/>
    <property type="molecule type" value="Genomic_DNA"/>
</dbReference>
<keyword evidence="1" id="KW-0812">Transmembrane</keyword>
<dbReference type="OrthoDB" id="3628949at2"/>
<proteinExistence type="predicted"/>
<dbReference type="RefSeq" id="WP_150696476.1">
    <property type="nucleotide sequence ID" value="NZ_CABPRZ010000005.1"/>
</dbReference>
<dbReference type="InterPro" id="IPR021741">
    <property type="entry name" value="DUF3311"/>
</dbReference>
<evidence type="ECO:0008006" key="4">
    <source>
        <dbReference type="Google" id="ProtNLM"/>
    </source>
</evidence>
<dbReference type="Proteomes" id="UP000414233">
    <property type="component" value="Unassembled WGS sequence"/>
</dbReference>
<keyword evidence="3" id="KW-1185">Reference proteome</keyword>
<evidence type="ECO:0000313" key="2">
    <source>
        <dbReference type="EMBL" id="VVD90689.1"/>
    </source>
</evidence>
<sequence>MKPIHCLGLLPFVAFFSGGWLAEHLAPRVFGLPFLMAWNVLWLVASSGIMALMFCLDGSTRAGAIAEDTVDGGRA</sequence>
<accession>A0A5E4TXU3</accession>
<evidence type="ECO:0000256" key="1">
    <source>
        <dbReference type="SAM" id="Phobius"/>
    </source>
</evidence>
<name>A0A5E4TXU3_9BURK</name>
<keyword evidence="1" id="KW-0472">Membrane</keyword>
<keyword evidence="1" id="KW-1133">Transmembrane helix</keyword>
<evidence type="ECO:0000313" key="3">
    <source>
        <dbReference type="Proteomes" id="UP000414233"/>
    </source>
</evidence>
<dbReference type="AlphaFoldDB" id="A0A5E4TXU3"/>
<gene>
    <name evidence="2" type="ORF">PTE30175_01536</name>
</gene>
<organism evidence="2 3">
    <name type="scientific">Pandoraea terrae</name>
    <dbReference type="NCBI Taxonomy" id="1537710"/>
    <lineage>
        <taxon>Bacteria</taxon>
        <taxon>Pseudomonadati</taxon>
        <taxon>Pseudomonadota</taxon>
        <taxon>Betaproteobacteria</taxon>
        <taxon>Burkholderiales</taxon>
        <taxon>Burkholderiaceae</taxon>
        <taxon>Pandoraea</taxon>
    </lineage>
</organism>